<dbReference type="InterPro" id="IPR011009">
    <property type="entry name" value="Kinase-like_dom_sf"/>
</dbReference>
<evidence type="ECO:0000313" key="3">
    <source>
        <dbReference type="Proteomes" id="UP001153678"/>
    </source>
</evidence>
<dbReference type="InterPro" id="IPR001245">
    <property type="entry name" value="Ser-Thr/Tyr_kinase_cat_dom"/>
</dbReference>
<dbReference type="EMBL" id="CAMKVN010001117">
    <property type="protein sequence ID" value="CAI2173807.1"/>
    <property type="molecule type" value="Genomic_DNA"/>
</dbReference>
<dbReference type="Pfam" id="PF08238">
    <property type="entry name" value="Sel1"/>
    <property type="match status" value="4"/>
</dbReference>
<dbReference type="PRINTS" id="PR00109">
    <property type="entry name" value="TYRKINASE"/>
</dbReference>
<dbReference type="Proteomes" id="UP001153678">
    <property type="component" value="Unassembled WGS sequence"/>
</dbReference>
<evidence type="ECO:0000313" key="2">
    <source>
        <dbReference type="EMBL" id="CAI2173807.1"/>
    </source>
</evidence>
<dbReference type="GO" id="GO:0005524">
    <property type="term" value="F:ATP binding"/>
    <property type="evidence" value="ECO:0007669"/>
    <property type="project" value="InterPro"/>
</dbReference>
<reference evidence="2" key="1">
    <citation type="submission" date="2022-08" db="EMBL/GenBank/DDBJ databases">
        <authorList>
            <person name="Kallberg Y."/>
            <person name="Tangrot J."/>
            <person name="Rosling A."/>
        </authorList>
    </citation>
    <scope>NUCLEOTIDE SEQUENCE</scope>
    <source>
        <strain evidence="2">Wild A</strain>
    </source>
</reference>
<gene>
    <name evidence="2" type="ORF">FWILDA_LOCUS6274</name>
</gene>
<organism evidence="2 3">
    <name type="scientific">Funneliformis geosporum</name>
    <dbReference type="NCBI Taxonomy" id="1117311"/>
    <lineage>
        <taxon>Eukaryota</taxon>
        <taxon>Fungi</taxon>
        <taxon>Fungi incertae sedis</taxon>
        <taxon>Mucoromycota</taxon>
        <taxon>Glomeromycotina</taxon>
        <taxon>Glomeromycetes</taxon>
        <taxon>Glomerales</taxon>
        <taxon>Glomeraceae</taxon>
        <taxon>Funneliformis</taxon>
    </lineage>
</organism>
<dbReference type="Gene3D" id="1.25.40.10">
    <property type="entry name" value="Tetratricopeptide repeat domain"/>
    <property type="match status" value="1"/>
</dbReference>
<dbReference type="GO" id="GO:0004674">
    <property type="term" value="F:protein serine/threonine kinase activity"/>
    <property type="evidence" value="ECO:0007669"/>
    <property type="project" value="TreeGrafter"/>
</dbReference>
<protein>
    <submittedName>
        <fullName evidence="2">619_t:CDS:1</fullName>
    </submittedName>
</protein>
<evidence type="ECO:0000259" key="1">
    <source>
        <dbReference type="PROSITE" id="PS50011"/>
    </source>
</evidence>
<comment type="caution">
    <text evidence="2">The sequence shown here is derived from an EMBL/GenBank/DDBJ whole genome shotgun (WGS) entry which is preliminary data.</text>
</comment>
<dbReference type="SMART" id="SM00671">
    <property type="entry name" value="SEL1"/>
    <property type="match status" value="4"/>
</dbReference>
<dbReference type="AlphaFoldDB" id="A0A9W4WN52"/>
<accession>A0A9W4WN52</accession>
<keyword evidence="3" id="KW-1185">Reference proteome</keyword>
<dbReference type="Pfam" id="PF07714">
    <property type="entry name" value="PK_Tyr_Ser-Thr"/>
    <property type="match status" value="1"/>
</dbReference>
<sequence length="274" mass="32216">MPTIIESIHAKFYQNGWEIEKDLKKAFYWYQKSIINAKCYQNGWGIKIDLENAFHWYQESSIQNNSNSLYNLAKCYQNGLGIKIDNIKSFEIYEKLAKQGYCDAQNKLGFFYENGEITKEFFLVMEYAKCGNLQNYLKRNFDNLTWNDKTRLSFQIADGLNYLHNEDILHRDLHSKNIVIHENNAKITDFGISKIENNSTMHIGLFSRIAYMEPQMLISQNFKYIKPSDIYSYGVLMWEISSGHPPFIDYNDNLLIAIINQTREKTIPKTPEKC</sequence>
<dbReference type="PANTHER" id="PTHR44329">
    <property type="entry name" value="SERINE/THREONINE-PROTEIN KINASE TNNI3K-RELATED"/>
    <property type="match status" value="1"/>
</dbReference>
<dbReference type="Gene3D" id="1.10.510.10">
    <property type="entry name" value="Transferase(Phosphotransferase) domain 1"/>
    <property type="match status" value="1"/>
</dbReference>
<name>A0A9W4WN52_9GLOM</name>
<dbReference type="SUPFAM" id="SSF81901">
    <property type="entry name" value="HCP-like"/>
    <property type="match status" value="1"/>
</dbReference>
<dbReference type="InterPro" id="IPR051681">
    <property type="entry name" value="Ser/Thr_Kinases-Pseudokinases"/>
</dbReference>
<dbReference type="PROSITE" id="PS50011">
    <property type="entry name" value="PROTEIN_KINASE_DOM"/>
    <property type="match status" value="1"/>
</dbReference>
<dbReference type="InterPro" id="IPR006597">
    <property type="entry name" value="Sel1-like"/>
</dbReference>
<proteinExistence type="predicted"/>
<feature type="domain" description="Protein kinase" evidence="1">
    <location>
        <begin position="1"/>
        <end position="274"/>
    </location>
</feature>
<dbReference type="InterPro" id="IPR011990">
    <property type="entry name" value="TPR-like_helical_dom_sf"/>
</dbReference>
<dbReference type="InterPro" id="IPR000719">
    <property type="entry name" value="Prot_kinase_dom"/>
</dbReference>
<dbReference type="OrthoDB" id="3269467at2759"/>
<dbReference type="SUPFAM" id="SSF56112">
    <property type="entry name" value="Protein kinase-like (PK-like)"/>
    <property type="match status" value="1"/>
</dbReference>